<dbReference type="Proteomes" id="UP000295198">
    <property type="component" value="Unassembled WGS sequence"/>
</dbReference>
<keyword evidence="1" id="KW-0863">Zinc-finger</keyword>
<dbReference type="OrthoDB" id="188274at2"/>
<dbReference type="PANTHER" id="PTHR38133:SF1">
    <property type="entry name" value="SLR1429 PROTEIN"/>
    <property type="match status" value="1"/>
</dbReference>
<accession>A0A4Q4ZK38</accession>
<dbReference type="EMBL" id="SDKM01000002">
    <property type="protein sequence ID" value="RYP88727.1"/>
    <property type="molecule type" value="Genomic_DNA"/>
</dbReference>
<proteinExistence type="predicted"/>
<keyword evidence="1" id="KW-0862">Zinc</keyword>
<dbReference type="GO" id="GO:0008270">
    <property type="term" value="F:zinc ion binding"/>
    <property type="evidence" value="ECO:0007669"/>
    <property type="project" value="UniProtKB-KW"/>
</dbReference>
<dbReference type="Pfam" id="PF04434">
    <property type="entry name" value="SWIM"/>
    <property type="match status" value="1"/>
</dbReference>
<dbReference type="PANTHER" id="PTHR38133">
    <property type="entry name" value="SLR1429 PROTEIN"/>
    <property type="match status" value="1"/>
</dbReference>
<dbReference type="RefSeq" id="WP_134713642.1">
    <property type="nucleotide sequence ID" value="NZ_SDKM01000002.1"/>
</dbReference>
<keyword evidence="4" id="KW-1185">Reference proteome</keyword>
<dbReference type="InterPro" id="IPR007527">
    <property type="entry name" value="Znf_SWIM"/>
</dbReference>
<sequence length="228" mass="24181">MPARRGGVRVGSWWAKAWLRAVEEAAYAEADLRAGRTLARAGSVGALTVGPGAVVAAVIEGDDAWPVQVTVPRLPREAVATFVELVAAEAGRIAELLAGDLPHSLVEHADEAGVELLPYGGELATECGCQAWAQPCRHAVAVLTQVGWLVDGDPLVLVLLRGLPREDLLSALHARDSQRVREREPDLPPDEAADLDAAYDAAVRAARLLEVVARAEAEGHDADIDHLL</sequence>
<evidence type="ECO:0000313" key="4">
    <source>
        <dbReference type="Proteomes" id="UP000295198"/>
    </source>
</evidence>
<protein>
    <recommendedName>
        <fullName evidence="2">SWIM-type domain-containing protein</fullName>
    </recommendedName>
</protein>
<reference evidence="3 4" key="1">
    <citation type="submission" date="2019-01" db="EMBL/GenBank/DDBJ databases">
        <title>Nocardioides guangzhouensis sp. nov., an actinobacterium isolated from soil.</title>
        <authorList>
            <person name="Fu Y."/>
            <person name="Cai Y."/>
            <person name="Lin Z."/>
            <person name="Chen P."/>
        </authorList>
    </citation>
    <scope>NUCLEOTIDE SEQUENCE [LARGE SCALE GENOMIC DNA]</scope>
    <source>
        <strain evidence="3 4">130</strain>
    </source>
</reference>
<dbReference type="PROSITE" id="PS50966">
    <property type="entry name" value="ZF_SWIM"/>
    <property type="match status" value="1"/>
</dbReference>
<dbReference type="AlphaFoldDB" id="A0A4Q4ZK38"/>
<evidence type="ECO:0000313" key="3">
    <source>
        <dbReference type="EMBL" id="RYP88727.1"/>
    </source>
</evidence>
<keyword evidence="1" id="KW-0479">Metal-binding</keyword>
<gene>
    <name evidence="3" type="ORF">EKO23_02265</name>
</gene>
<comment type="caution">
    <text evidence="3">The sequence shown here is derived from an EMBL/GenBank/DDBJ whole genome shotgun (WGS) entry which is preliminary data.</text>
</comment>
<name>A0A4Q4ZK38_9ACTN</name>
<organism evidence="3 4">
    <name type="scientific">Nocardioides guangzhouensis</name>
    <dbReference type="NCBI Taxonomy" id="2497878"/>
    <lineage>
        <taxon>Bacteria</taxon>
        <taxon>Bacillati</taxon>
        <taxon>Actinomycetota</taxon>
        <taxon>Actinomycetes</taxon>
        <taxon>Propionibacteriales</taxon>
        <taxon>Nocardioidaceae</taxon>
        <taxon>Nocardioides</taxon>
    </lineage>
</organism>
<evidence type="ECO:0000259" key="2">
    <source>
        <dbReference type="PROSITE" id="PS50966"/>
    </source>
</evidence>
<feature type="domain" description="SWIM-type" evidence="2">
    <location>
        <begin position="112"/>
        <end position="147"/>
    </location>
</feature>
<evidence type="ECO:0000256" key="1">
    <source>
        <dbReference type="PROSITE-ProRule" id="PRU00325"/>
    </source>
</evidence>